<dbReference type="AlphaFoldDB" id="A0A9Q9B1B9"/>
<organism evidence="2 3">
    <name type="scientific">Septoria linicola</name>
    <dbReference type="NCBI Taxonomy" id="215465"/>
    <lineage>
        <taxon>Eukaryota</taxon>
        <taxon>Fungi</taxon>
        <taxon>Dikarya</taxon>
        <taxon>Ascomycota</taxon>
        <taxon>Pezizomycotina</taxon>
        <taxon>Dothideomycetes</taxon>
        <taxon>Dothideomycetidae</taxon>
        <taxon>Mycosphaerellales</taxon>
        <taxon>Mycosphaerellaceae</taxon>
        <taxon>Septoria</taxon>
    </lineage>
</organism>
<evidence type="ECO:0000313" key="2">
    <source>
        <dbReference type="EMBL" id="USW57098.1"/>
    </source>
</evidence>
<reference evidence="2" key="1">
    <citation type="submission" date="2022-06" db="EMBL/GenBank/DDBJ databases">
        <title>Complete genome sequences of two strains of the flax pathogen Septoria linicola.</title>
        <authorList>
            <person name="Lapalu N."/>
            <person name="Simon A."/>
            <person name="Demenou B."/>
            <person name="Paumier D."/>
            <person name="Guillot M.-P."/>
            <person name="Gout L."/>
            <person name="Valade R."/>
        </authorList>
    </citation>
    <scope>NUCLEOTIDE SEQUENCE</scope>
    <source>
        <strain evidence="2">SE15195</strain>
    </source>
</reference>
<evidence type="ECO:0000256" key="1">
    <source>
        <dbReference type="SAM" id="MobiDB-lite"/>
    </source>
</evidence>
<feature type="compositionally biased region" description="Pro residues" evidence="1">
    <location>
        <begin position="1"/>
        <end position="12"/>
    </location>
</feature>
<feature type="region of interest" description="Disordered" evidence="1">
    <location>
        <begin position="1"/>
        <end position="45"/>
    </location>
</feature>
<protein>
    <submittedName>
        <fullName evidence="2">Uncharacterized protein</fullName>
    </submittedName>
</protein>
<dbReference type="Proteomes" id="UP001056384">
    <property type="component" value="Chromosome 9"/>
</dbReference>
<dbReference type="EMBL" id="CP099426">
    <property type="protein sequence ID" value="USW57098.1"/>
    <property type="molecule type" value="Genomic_DNA"/>
</dbReference>
<keyword evidence="3" id="KW-1185">Reference proteome</keyword>
<proteinExistence type="predicted"/>
<gene>
    <name evidence="2" type="ORF">Slin15195_G104170</name>
</gene>
<name>A0A9Q9B1B9_9PEZI</name>
<feature type="region of interest" description="Disordered" evidence="1">
    <location>
        <begin position="86"/>
        <end position="118"/>
    </location>
</feature>
<sequence>MALIPPTLPPLAMPIQAAHPSSPPPPTSTTAPQQQPPKSTPAINMDLESLPTTATITKLFTPSPLLTLPTSILHTIIHLVLSPHRVSHTPKPHFSPTPTFRLQNPSHPPNLRRTARRSEADLPRKLLSQREEYEGFDSMVEIVE</sequence>
<evidence type="ECO:0000313" key="3">
    <source>
        <dbReference type="Proteomes" id="UP001056384"/>
    </source>
</evidence>
<accession>A0A9Q9B1B9</accession>
<feature type="compositionally biased region" description="Polar residues" evidence="1">
    <location>
        <begin position="96"/>
        <end position="105"/>
    </location>
</feature>